<dbReference type="Proteomes" id="UP000272015">
    <property type="component" value="Unassembled WGS sequence"/>
</dbReference>
<evidence type="ECO:0000313" key="2">
    <source>
        <dbReference type="Proteomes" id="UP000272015"/>
    </source>
</evidence>
<organism evidence="1 2">
    <name type="scientific">Cryobacterium melibiosiphilum</name>
    <dbReference type="NCBI Taxonomy" id="995039"/>
    <lineage>
        <taxon>Bacteria</taxon>
        <taxon>Bacillati</taxon>
        <taxon>Actinomycetota</taxon>
        <taxon>Actinomycetes</taxon>
        <taxon>Micrococcales</taxon>
        <taxon>Microbacteriaceae</taxon>
        <taxon>Cryobacterium</taxon>
    </lineage>
</organism>
<reference evidence="1 2" key="1">
    <citation type="submission" date="2018-09" db="EMBL/GenBank/DDBJ databases">
        <title>Novel species of Cryobacterium.</title>
        <authorList>
            <person name="Liu Q."/>
            <person name="Xin Y.-H."/>
        </authorList>
    </citation>
    <scope>NUCLEOTIDE SEQUENCE [LARGE SCALE GENOMIC DNA]</scope>
    <source>
        <strain evidence="1 2">Hh39</strain>
    </source>
</reference>
<comment type="caution">
    <text evidence="1">The sequence shown here is derived from an EMBL/GenBank/DDBJ whole genome shotgun (WGS) entry which is preliminary data.</text>
</comment>
<protein>
    <submittedName>
        <fullName evidence="1">Uncharacterized protein</fullName>
    </submittedName>
</protein>
<keyword evidence="2" id="KW-1185">Reference proteome</keyword>
<sequence>MTNTKHETTDYETIYNDARKAERVKHTADWWTDETLTAAGLAAVVTSAKREALADLLVQFPSHGLLGFKALIEKRLSEIEATQ</sequence>
<name>A0A3A5MG47_9MICO</name>
<gene>
    <name evidence="1" type="ORF">D6T64_11895</name>
</gene>
<evidence type="ECO:0000313" key="1">
    <source>
        <dbReference type="EMBL" id="RJT88085.1"/>
    </source>
</evidence>
<dbReference type="AlphaFoldDB" id="A0A3A5MG47"/>
<proteinExistence type="predicted"/>
<dbReference type="EMBL" id="QZVS01000085">
    <property type="protein sequence ID" value="RJT88085.1"/>
    <property type="molecule type" value="Genomic_DNA"/>
</dbReference>
<accession>A0A3A5MG47</accession>